<name>A0AAE0GKW2_9CHLO</name>
<dbReference type="AlphaFoldDB" id="A0AAE0GKW2"/>
<reference evidence="2 3" key="1">
    <citation type="journal article" date="2015" name="Genome Biol. Evol.">
        <title>Comparative Genomics of a Bacterivorous Green Alga Reveals Evolutionary Causalities and Consequences of Phago-Mixotrophic Mode of Nutrition.</title>
        <authorList>
            <person name="Burns J.A."/>
            <person name="Paasch A."/>
            <person name="Narechania A."/>
            <person name="Kim E."/>
        </authorList>
    </citation>
    <scope>NUCLEOTIDE SEQUENCE [LARGE SCALE GENOMIC DNA]</scope>
    <source>
        <strain evidence="2 3">PLY_AMNH</strain>
    </source>
</reference>
<dbReference type="Proteomes" id="UP001190700">
    <property type="component" value="Unassembled WGS sequence"/>
</dbReference>
<feature type="region of interest" description="Disordered" evidence="1">
    <location>
        <begin position="69"/>
        <end position="89"/>
    </location>
</feature>
<comment type="caution">
    <text evidence="2">The sequence shown here is derived from an EMBL/GenBank/DDBJ whole genome shotgun (WGS) entry which is preliminary data.</text>
</comment>
<organism evidence="2 3">
    <name type="scientific">Cymbomonas tetramitiformis</name>
    <dbReference type="NCBI Taxonomy" id="36881"/>
    <lineage>
        <taxon>Eukaryota</taxon>
        <taxon>Viridiplantae</taxon>
        <taxon>Chlorophyta</taxon>
        <taxon>Pyramimonadophyceae</taxon>
        <taxon>Pyramimonadales</taxon>
        <taxon>Pyramimonadaceae</taxon>
        <taxon>Cymbomonas</taxon>
    </lineage>
</organism>
<accession>A0AAE0GKW2</accession>
<gene>
    <name evidence="2" type="ORF">CYMTET_12129</name>
</gene>
<evidence type="ECO:0000313" key="3">
    <source>
        <dbReference type="Proteomes" id="UP001190700"/>
    </source>
</evidence>
<protein>
    <submittedName>
        <fullName evidence="2">Uncharacterized protein</fullName>
    </submittedName>
</protein>
<keyword evidence="3" id="KW-1185">Reference proteome</keyword>
<evidence type="ECO:0000313" key="2">
    <source>
        <dbReference type="EMBL" id="KAK3280012.1"/>
    </source>
</evidence>
<dbReference type="EMBL" id="LGRX02004577">
    <property type="protein sequence ID" value="KAK3280012.1"/>
    <property type="molecule type" value="Genomic_DNA"/>
</dbReference>
<sequence length="89" mass="9859">MKSFTADDVGREFLAMDFQHAIDNDDDERFDALCVLAGGKPEMYVQAPEAQMGFSVGGASEEDVHMGAFTDRVSAPLTARTDRRRRSSR</sequence>
<evidence type="ECO:0000256" key="1">
    <source>
        <dbReference type="SAM" id="MobiDB-lite"/>
    </source>
</evidence>
<proteinExistence type="predicted"/>